<dbReference type="GO" id="GO:0007062">
    <property type="term" value="P:sister chromatid cohesion"/>
    <property type="evidence" value="ECO:0007669"/>
    <property type="project" value="InterPro"/>
</dbReference>
<comment type="subcellular location">
    <subcellularLocation>
        <location evidence="1">Nucleus</location>
    </subcellularLocation>
</comment>
<dbReference type="Pfam" id="PF04824">
    <property type="entry name" value="Rad21_Rec8"/>
    <property type="match status" value="1"/>
</dbReference>
<evidence type="ECO:0000259" key="6">
    <source>
        <dbReference type="Pfam" id="PF04825"/>
    </source>
</evidence>
<name>A0A7S0DY48_9CRYP</name>
<evidence type="ECO:0000313" key="7">
    <source>
        <dbReference type="EMBL" id="CAD8468869.1"/>
    </source>
</evidence>
<feature type="domain" description="Rad21/Rec8-like protein C-terminal eukaryotic" evidence="5">
    <location>
        <begin position="505"/>
        <end position="545"/>
    </location>
</feature>
<feature type="region of interest" description="Disordered" evidence="4">
    <location>
        <begin position="188"/>
        <end position="215"/>
    </location>
</feature>
<dbReference type="PANTHER" id="PTHR12585">
    <property type="entry name" value="SCC1 / RAD21 FAMILY MEMBER"/>
    <property type="match status" value="1"/>
</dbReference>
<evidence type="ECO:0000256" key="2">
    <source>
        <dbReference type="ARBA" id="ARBA00009870"/>
    </source>
</evidence>
<dbReference type="PANTHER" id="PTHR12585:SF69">
    <property type="entry name" value="FI11703P"/>
    <property type="match status" value="1"/>
</dbReference>
<dbReference type="InterPro" id="IPR036390">
    <property type="entry name" value="WH_DNA-bd_sf"/>
</dbReference>
<dbReference type="Pfam" id="PF04825">
    <property type="entry name" value="Rad21_Rec8_N"/>
    <property type="match status" value="1"/>
</dbReference>
<comment type="similarity">
    <text evidence="2">Belongs to the rad21 family.</text>
</comment>
<gene>
    <name evidence="7" type="ORF">HPHI1048_LOCUS2145</name>
</gene>
<feature type="domain" description="Rad21/Rec8-like protein N-terminal" evidence="6">
    <location>
        <begin position="1"/>
        <end position="100"/>
    </location>
</feature>
<dbReference type="AlphaFoldDB" id="A0A7S0DY48"/>
<dbReference type="InterPro" id="IPR039781">
    <property type="entry name" value="Rad21/Rec8-like"/>
</dbReference>
<proteinExistence type="inferred from homology"/>
<accession>A0A7S0DY48</accession>
<dbReference type="GO" id="GO:1990414">
    <property type="term" value="P:replication-born double-strand break repair via sister chromatid exchange"/>
    <property type="evidence" value="ECO:0007669"/>
    <property type="project" value="TreeGrafter"/>
</dbReference>
<dbReference type="SUPFAM" id="SSF46785">
    <property type="entry name" value="Winged helix' DNA-binding domain"/>
    <property type="match status" value="1"/>
</dbReference>
<protein>
    <recommendedName>
        <fullName evidence="8">Rad21/Rec8-like protein N-terminal domain-containing protein</fullName>
    </recommendedName>
</protein>
<keyword evidence="3" id="KW-0539">Nucleus</keyword>
<evidence type="ECO:0000256" key="4">
    <source>
        <dbReference type="SAM" id="MobiDB-lite"/>
    </source>
</evidence>
<dbReference type="InterPro" id="IPR006909">
    <property type="entry name" value="Rad21/Rec8_C_eu"/>
</dbReference>
<sequence length="554" mass="62069">MFYSTNVLQKKGPLGTIWIAAHHDVAKKLTKLQILNTNICETAEQIENPEQEMALRLSSHLLVGLSKIYTRKVQFLFTDCNEALSKITLAFRPSNVDLAPVSSKAQIKAITLEDPGISGIDLDLELNLTDADWLGSEVNLSQMSSADITLPDVMIEHKDDAGRMEEEDPLFFGGAIQGEDNPLDINYDAASPELPRDDDEPEMRRDSDGPGHLDDLLNVNMEEAAFKDDLPEFNPELAPARESELHPPSLGSVPPTPIRMSQASVGLELETPVLDAKRQRLASKRRKKDIQMDKKTELEKEVRVKWLESTSDLVRDPCKYPRKTYENAKLLNSDASGRSKLVSMLAQEPLSGYLGSRLSKFMIEQPSRREEVSQSSSKKRKVRAREAEEEVVDQSQLPTEPEELPGAMDEMAEVPEAPMDDSIAEPVLSQPDLSQDREALLASSSIFDEYEPDVEVEEGEGGQEKVQEHQERTKKVILMLQKNFKRRVSAQPLHFTQMIRTPEAAAPSKHTAAVAFFELLNLHAKGFVSLDQKNAFGDISIQAEDKLMKYRVRL</sequence>
<organism evidence="7">
    <name type="scientific">Hanusia phi</name>
    <dbReference type="NCBI Taxonomy" id="3032"/>
    <lineage>
        <taxon>Eukaryota</taxon>
        <taxon>Cryptophyceae</taxon>
        <taxon>Pyrenomonadales</taxon>
        <taxon>Geminigeraceae</taxon>
        <taxon>Hanusia</taxon>
    </lineage>
</organism>
<feature type="region of interest" description="Disordered" evidence="4">
    <location>
        <begin position="365"/>
        <end position="405"/>
    </location>
</feature>
<reference evidence="7" key="1">
    <citation type="submission" date="2021-01" db="EMBL/GenBank/DDBJ databases">
        <authorList>
            <person name="Corre E."/>
            <person name="Pelletier E."/>
            <person name="Niang G."/>
            <person name="Scheremetjew M."/>
            <person name="Finn R."/>
            <person name="Kale V."/>
            <person name="Holt S."/>
            <person name="Cochrane G."/>
            <person name="Meng A."/>
            <person name="Brown T."/>
            <person name="Cohen L."/>
        </authorList>
    </citation>
    <scope>NUCLEOTIDE SEQUENCE</scope>
    <source>
        <strain evidence="7">CCMP325</strain>
    </source>
</reference>
<dbReference type="GO" id="GO:0008278">
    <property type="term" value="C:cohesin complex"/>
    <property type="evidence" value="ECO:0007669"/>
    <property type="project" value="InterPro"/>
</dbReference>
<evidence type="ECO:0000256" key="3">
    <source>
        <dbReference type="ARBA" id="ARBA00023242"/>
    </source>
</evidence>
<evidence type="ECO:0000256" key="1">
    <source>
        <dbReference type="ARBA" id="ARBA00004123"/>
    </source>
</evidence>
<evidence type="ECO:0008006" key="8">
    <source>
        <dbReference type="Google" id="ProtNLM"/>
    </source>
</evidence>
<dbReference type="Gene3D" id="1.10.10.580">
    <property type="entry name" value="Structural maintenance of chromosome 1. Chain E"/>
    <property type="match status" value="1"/>
</dbReference>
<dbReference type="GO" id="GO:0005634">
    <property type="term" value="C:nucleus"/>
    <property type="evidence" value="ECO:0007669"/>
    <property type="project" value="UniProtKB-SubCell"/>
</dbReference>
<dbReference type="EMBL" id="HBEO01003007">
    <property type="protein sequence ID" value="CAD8468869.1"/>
    <property type="molecule type" value="Transcribed_RNA"/>
</dbReference>
<dbReference type="InterPro" id="IPR023093">
    <property type="entry name" value="ScpA-like_C"/>
</dbReference>
<feature type="compositionally biased region" description="Basic and acidic residues" evidence="4">
    <location>
        <begin position="202"/>
        <end position="215"/>
    </location>
</feature>
<dbReference type="GO" id="GO:0003682">
    <property type="term" value="F:chromatin binding"/>
    <property type="evidence" value="ECO:0007669"/>
    <property type="project" value="TreeGrafter"/>
</dbReference>
<evidence type="ECO:0000259" key="5">
    <source>
        <dbReference type="Pfam" id="PF04824"/>
    </source>
</evidence>
<dbReference type="InterPro" id="IPR006910">
    <property type="entry name" value="Rad21_Rec8_N"/>
</dbReference>